<organism evidence="7 8">
    <name type="scientific">Rhizodiscina lignyota</name>
    <dbReference type="NCBI Taxonomy" id="1504668"/>
    <lineage>
        <taxon>Eukaryota</taxon>
        <taxon>Fungi</taxon>
        <taxon>Dikarya</taxon>
        <taxon>Ascomycota</taxon>
        <taxon>Pezizomycotina</taxon>
        <taxon>Dothideomycetes</taxon>
        <taxon>Pleosporomycetidae</taxon>
        <taxon>Aulographales</taxon>
        <taxon>Rhizodiscinaceae</taxon>
        <taxon>Rhizodiscina</taxon>
    </lineage>
</organism>
<gene>
    <name evidence="7" type="ORF">NA57DRAFT_43571</name>
</gene>
<proteinExistence type="predicted"/>
<dbReference type="InterPro" id="IPR036259">
    <property type="entry name" value="MFS_trans_sf"/>
</dbReference>
<name>A0A9P4IAN0_9PEZI</name>
<feature type="transmembrane region" description="Helical" evidence="5">
    <location>
        <begin position="172"/>
        <end position="192"/>
    </location>
</feature>
<dbReference type="GO" id="GO:0022857">
    <property type="term" value="F:transmembrane transporter activity"/>
    <property type="evidence" value="ECO:0007669"/>
    <property type="project" value="InterPro"/>
</dbReference>
<keyword evidence="2 5" id="KW-0812">Transmembrane</keyword>
<evidence type="ECO:0000313" key="8">
    <source>
        <dbReference type="Proteomes" id="UP000799772"/>
    </source>
</evidence>
<evidence type="ECO:0000256" key="4">
    <source>
        <dbReference type="ARBA" id="ARBA00023136"/>
    </source>
</evidence>
<evidence type="ECO:0000256" key="2">
    <source>
        <dbReference type="ARBA" id="ARBA00022692"/>
    </source>
</evidence>
<dbReference type="Proteomes" id="UP000799772">
    <property type="component" value="Unassembled WGS sequence"/>
</dbReference>
<dbReference type="InterPro" id="IPR011701">
    <property type="entry name" value="MFS"/>
</dbReference>
<evidence type="ECO:0000256" key="3">
    <source>
        <dbReference type="ARBA" id="ARBA00022989"/>
    </source>
</evidence>
<feature type="transmembrane region" description="Helical" evidence="5">
    <location>
        <begin position="369"/>
        <end position="394"/>
    </location>
</feature>
<feature type="transmembrane region" description="Helical" evidence="5">
    <location>
        <begin position="344"/>
        <end position="363"/>
    </location>
</feature>
<dbReference type="PANTHER" id="PTHR23501:SF94">
    <property type="entry name" value="MAJOR FACILITATOR SUPERFAMILY (MFS) PROFILE DOMAIN-CONTAINING PROTEIN"/>
    <property type="match status" value="1"/>
</dbReference>
<feature type="transmembrane region" description="Helical" evidence="5">
    <location>
        <begin position="16"/>
        <end position="40"/>
    </location>
</feature>
<feature type="transmembrane region" description="Helical" evidence="5">
    <location>
        <begin position="109"/>
        <end position="130"/>
    </location>
</feature>
<accession>A0A9P4IAN0</accession>
<protein>
    <submittedName>
        <fullName evidence="7">MFS general substrate transporter</fullName>
    </submittedName>
</protein>
<dbReference type="PROSITE" id="PS50850">
    <property type="entry name" value="MFS"/>
    <property type="match status" value="1"/>
</dbReference>
<feature type="transmembrane region" description="Helical" evidence="5">
    <location>
        <begin position="238"/>
        <end position="258"/>
    </location>
</feature>
<feature type="domain" description="Major facilitator superfamily (MFS) profile" evidence="6">
    <location>
        <begin position="18"/>
        <end position="506"/>
    </location>
</feature>
<reference evidence="7" key="1">
    <citation type="journal article" date="2020" name="Stud. Mycol.">
        <title>101 Dothideomycetes genomes: a test case for predicting lifestyles and emergence of pathogens.</title>
        <authorList>
            <person name="Haridas S."/>
            <person name="Albert R."/>
            <person name="Binder M."/>
            <person name="Bloem J."/>
            <person name="Labutti K."/>
            <person name="Salamov A."/>
            <person name="Andreopoulos B."/>
            <person name="Baker S."/>
            <person name="Barry K."/>
            <person name="Bills G."/>
            <person name="Bluhm B."/>
            <person name="Cannon C."/>
            <person name="Castanera R."/>
            <person name="Culley D."/>
            <person name="Daum C."/>
            <person name="Ezra D."/>
            <person name="Gonzalez J."/>
            <person name="Henrissat B."/>
            <person name="Kuo A."/>
            <person name="Liang C."/>
            <person name="Lipzen A."/>
            <person name="Lutzoni F."/>
            <person name="Magnuson J."/>
            <person name="Mondo S."/>
            <person name="Nolan M."/>
            <person name="Ohm R."/>
            <person name="Pangilinan J."/>
            <person name="Park H.-J."/>
            <person name="Ramirez L."/>
            <person name="Alfaro M."/>
            <person name="Sun H."/>
            <person name="Tritt A."/>
            <person name="Yoshinaga Y."/>
            <person name="Zwiers L.-H."/>
            <person name="Turgeon B."/>
            <person name="Goodwin S."/>
            <person name="Spatafora J."/>
            <person name="Crous P."/>
            <person name="Grigoriev I."/>
        </authorList>
    </citation>
    <scope>NUCLEOTIDE SEQUENCE</scope>
    <source>
        <strain evidence="7">CBS 133067</strain>
    </source>
</reference>
<dbReference type="Gene3D" id="1.20.1720.10">
    <property type="entry name" value="Multidrug resistance protein D"/>
    <property type="match status" value="1"/>
</dbReference>
<feature type="transmembrane region" description="Helical" evidence="5">
    <location>
        <begin position="406"/>
        <end position="429"/>
    </location>
</feature>
<feature type="transmembrane region" description="Helical" evidence="5">
    <location>
        <begin position="482"/>
        <end position="501"/>
    </location>
</feature>
<dbReference type="PANTHER" id="PTHR23501">
    <property type="entry name" value="MAJOR FACILITATOR SUPERFAMILY"/>
    <property type="match status" value="1"/>
</dbReference>
<dbReference type="AlphaFoldDB" id="A0A9P4IAN0"/>
<evidence type="ECO:0000256" key="1">
    <source>
        <dbReference type="ARBA" id="ARBA00004141"/>
    </source>
</evidence>
<dbReference type="InterPro" id="IPR020846">
    <property type="entry name" value="MFS_dom"/>
</dbReference>
<keyword evidence="3 5" id="KW-1133">Transmembrane helix</keyword>
<dbReference type="PRINTS" id="PR01036">
    <property type="entry name" value="TCRTETB"/>
</dbReference>
<feature type="transmembrane region" description="Helical" evidence="5">
    <location>
        <begin position="142"/>
        <end position="166"/>
    </location>
</feature>
<evidence type="ECO:0000256" key="5">
    <source>
        <dbReference type="SAM" id="Phobius"/>
    </source>
</evidence>
<keyword evidence="8" id="KW-1185">Reference proteome</keyword>
<keyword evidence="4 5" id="KW-0472">Membrane</keyword>
<dbReference type="SUPFAM" id="SSF103473">
    <property type="entry name" value="MFS general substrate transporter"/>
    <property type="match status" value="1"/>
</dbReference>
<dbReference type="Gene3D" id="1.20.1250.20">
    <property type="entry name" value="MFS general substrate transporter like domains"/>
    <property type="match status" value="1"/>
</dbReference>
<dbReference type="EMBL" id="ML978130">
    <property type="protein sequence ID" value="KAF2095775.1"/>
    <property type="molecule type" value="Genomic_DNA"/>
</dbReference>
<evidence type="ECO:0000259" key="6">
    <source>
        <dbReference type="PROSITE" id="PS50850"/>
    </source>
</evidence>
<evidence type="ECO:0000313" key="7">
    <source>
        <dbReference type="EMBL" id="KAF2095775.1"/>
    </source>
</evidence>
<dbReference type="FunFam" id="1.20.1720.10:FF:000018">
    <property type="entry name" value="Putative MFS multidrug transporter"/>
    <property type="match status" value="1"/>
</dbReference>
<comment type="subcellular location">
    <subcellularLocation>
        <location evidence="1">Membrane</location>
        <topology evidence="1">Multi-pass membrane protein</topology>
    </subcellularLocation>
</comment>
<dbReference type="Pfam" id="PF07690">
    <property type="entry name" value="MFS_1"/>
    <property type="match status" value="1"/>
</dbReference>
<sequence>MEQGHATEWKPQRQEYLVILTLTMVSLMAALDAAILVSALETIATKLHGKAIDTFWVGTSYLLACTVCQPFISALSDIFGRQELLLPSLVLFTIGALICSLAQNFTVLLIGRSIQGIGGGGIITMVQVIFADIVPLRQRPKYWSIVLAGWSIGSLMGPLTGALFAQEATWRWVFYINFPFCGLGFLMIPLFVKLETTKTSFVERLMRVDWMGGFLFIGGLTTFLIPITWGGIQFPWNSASTIVPLVLGTIGVFGSLVWEKYKAKEPFLRKSLFNNVSAIAAYICALCQGLILFCGLYYVPFYFISVKFTSTVASGVNFFPVTAFLLPGAAVTSSLITRLGRFRWALWLGWTFATTGAGLFILLDVNTRTAVWATSFVVYGLGHGMILSAVNFAIQTIADPVDAGRAASMYAFVRTLGMSIGVAVGGSVFQNQLNARLHDLGVSDADHIARNAEAYVKVLTGLKRNDPTRVVVVAAYAHGFRGVWIVMTGISALGLLASVCVRRHSMDKELETEYQLSRR</sequence>
<dbReference type="OrthoDB" id="2351791at2759"/>
<feature type="transmembrane region" description="Helical" evidence="5">
    <location>
        <begin position="55"/>
        <end position="72"/>
    </location>
</feature>
<comment type="caution">
    <text evidence="7">The sequence shown here is derived from an EMBL/GenBank/DDBJ whole genome shotgun (WGS) entry which is preliminary data.</text>
</comment>
<feature type="transmembrane region" description="Helical" evidence="5">
    <location>
        <begin position="318"/>
        <end position="337"/>
    </location>
</feature>
<feature type="transmembrane region" description="Helical" evidence="5">
    <location>
        <begin position="213"/>
        <end position="232"/>
    </location>
</feature>
<dbReference type="GO" id="GO:0005886">
    <property type="term" value="C:plasma membrane"/>
    <property type="evidence" value="ECO:0007669"/>
    <property type="project" value="TreeGrafter"/>
</dbReference>
<feature type="transmembrane region" description="Helical" evidence="5">
    <location>
        <begin position="84"/>
        <end position="103"/>
    </location>
</feature>
<feature type="transmembrane region" description="Helical" evidence="5">
    <location>
        <begin position="279"/>
        <end position="298"/>
    </location>
</feature>